<gene>
    <name evidence="2" type="ORF">PRZ48_013506</name>
</gene>
<dbReference type="Pfam" id="PF17615">
    <property type="entry name" value="C166"/>
    <property type="match status" value="1"/>
</dbReference>
<keyword evidence="1" id="KW-0732">Signal</keyword>
<dbReference type="Proteomes" id="UP001305779">
    <property type="component" value="Unassembled WGS sequence"/>
</dbReference>
<dbReference type="EMBL" id="JAXOVC010000012">
    <property type="protein sequence ID" value="KAK4495179.1"/>
    <property type="molecule type" value="Genomic_DNA"/>
</dbReference>
<evidence type="ECO:0000313" key="2">
    <source>
        <dbReference type="EMBL" id="KAK4495179.1"/>
    </source>
</evidence>
<feature type="chain" id="PRO_5047286030" evidence="1">
    <location>
        <begin position="19"/>
        <end position="198"/>
    </location>
</feature>
<organism evidence="2 3">
    <name type="scientific">Zasmidium cellare</name>
    <name type="common">Wine cellar mold</name>
    <name type="synonym">Racodium cellare</name>
    <dbReference type="NCBI Taxonomy" id="395010"/>
    <lineage>
        <taxon>Eukaryota</taxon>
        <taxon>Fungi</taxon>
        <taxon>Dikarya</taxon>
        <taxon>Ascomycota</taxon>
        <taxon>Pezizomycotina</taxon>
        <taxon>Dothideomycetes</taxon>
        <taxon>Dothideomycetidae</taxon>
        <taxon>Mycosphaerellales</taxon>
        <taxon>Mycosphaerellaceae</taxon>
        <taxon>Zasmidium</taxon>
    </lineage>
</organism>
<evidence type="ECO:0000256" key="1">
    <source>
        <dbReference type="SAM" id="SignalP"/>
    </source>
</evidence>
<name>A0ABR0E1H8_ZASCE</name>
<sequence length="198" mass="20844">MHFSKLLAFYMSAASIHAAAQSLSPGEGIILAIDSVTFLSQNNLERAQNLTEENALEVGGEIVQGFGAIVKTVTGALSNVTILKSSEQPRDSINGGSILRARQLPSPIPSVDQHAICNSFRTFILIHQQLLSIVIGEKGILSATPFTAPLGTVLRSLEGVVDTFAFAVIALVPGCSAHATQLNAYLAPTLSEAADTYP</sequence>
<protein>
    <submittedName>
        <fullName evidence="2">Uncharacterized protein</fullName>
    </submittedName>
</protein>
<proteinExistence type="predicted"/>
<keyword evidence="3" id="KW-1185">Reference proteome</keyword>
<feature type="signal peptide" evidence="1">
    <location>
        <begin position="1"/>
        <end position="18"/>
    </location>
</feature>
<evidence type="ECO:0000313" key="3">
    <source>
        <dbReference type="Proteomes" id="UP001305779"/>
    </source>
</evidence>
<accession>A0ABR0E1H8</accession>
<comment type="caution">
    <text evidence="2">The sequence shown here is derived from an EMBL/GenBank/DDBJ whole genome shotgun (WGS) entry which is preliminary data.</text>
</comment>
<reference evidence="2 3" key="1">
    <citation type="journal article" date="2023" name="G3 (Bethesda)">
        <title>A chromosome-level genome assembly of Zasmidium syzygii isolated from banana leaves.</title>
        <authorList>
            <person name="van Westerhoven A.C."/>
            <person name="Mehrabi R."/>
            <person name="Talebi R."/>
            <person name="Steentjes M.B.F."/>
            <person name="Corcolon B."/>
            <person name="Chong P.A."/>
            <person name="Kema G.H.J."/>
            <person name="Seidl M.F."/>
        </authorList>
    </citation>
    <scope>NUCLEOTIDE SEQUENCE [LARGE SCALE GENOMIC DNA]</scope>
    <source>
        <strain evidence="2 3">P124</strain>
    </source>
</reference>